<feature type="active site" evidence="3">
    <location>
        <position position="156"/>
    </location>
</feature>
<evidence type="ECO:0000259" key="4">
    <source>
        <dbReference type="Pfam" id="PF07859"/>
    </source>
</evidence>
<proteinExistence type="inferred from homology"/>
<dbReference type="Pfam" id="PF07859">
    <property type="entry name" value="Abhydrolase_3"/>
    <property type="match status" value="1"/>
</dbReference>
<dbReference type="InterPro" id="IPR050300">
    <property type="entry name" value="GDXG_lipolytic_enzyme"/>
</dbReference>
<evidence type="ECO:0000313" key="5">
    <source>
        <dbReference type="EMBL" id="MFD2800479.1"/>
    </source>
</evidence>
<dbReference type="Proteomes" id="UP001597478">
    <property type="component" value="Unassembled WGS sequence"/>
</dbReference>
<reference evidence="6" key="1">
    <citation type="journal article" date="2019" name="Int. J. Syst. Evol. Microbiol.">
        <title>The Global Catalogue of Microorganisms (GCM) 10K type strain sequencing project: providing services to taxonomists for standard genome sequencing and annotation.</title>
        <authorList>
            <consortium name="The Broad Institute Genomics Platform"/>
            <consortium name="The Broad Institute Genome Sequencing Center for Infectious Disease"/>
            <person name="Wu L."/>
            <person name="Ma J."/>
        </authorList>
    </citation>
    <scope>NUCLEOTIDE SEQUENCE [LARGE SCALE GENOMIC DNA]</scope>
    <source>
        <strain evidence="6">IBRC-M 10906</strain>
    </source>
</reference>
<organism evidence="5 6">
    <name type="scientific">Prauserella oleivorans</name>
    <dbReference type="NCBI Taxonomy" id="1478153"/>
    <lineage>
        <taxon>Bacteria</taxon>
        <taxon>Bacillati</taxon>
        <taxon>Actinomycetota</taxon>
        <taxon>Actinomycetes</taxon>
        <taxon>Pseudonocardiales</taxon>
        <taxon>Pseudonocardiaceae</taxon>
        <taxon>Prauserella</taxon>
    </lineage>
</organism>
<keyword evidence="6" id="KW-1185">Reference proteome</keyword>
<dbReference type="GO" id="GO:0016787">
    <property type="term" value="F:hydrolase activity"/>
    <property type="evidence" value="ECO:0007669"/>
    <property type="project" value="UniProtKB-KW"/>
</dbReference>
<dbReference type="InterPro" id="IPR013094">
    <property type="entry name" value="AB_hydrolase_3"/>
</dbReference>
<evidence type="ECO:0000256" key="2">
    <source>
        <dbReference type="ARBA" id="ARBA00022801"/>
    </source>
</evidence>
<dbReference type="InterPro" id="IPR033140">
    <property type="entry name" value="Lipase_GDXG_put_SER_AS"/>
</dbReference>
<gene>
    <name evidence="5" type="ORF">ACFS2C_13840</name>
</gene>
<evidence type="ECO:0000313" key="6">
    <source>
        <dbReference type="Proteomes" id="UP001597478"/>
    </source>
</evidence>
<name>A0ABW5WAJ3_9PSEU</name>
<dbReference type="RefSeq" id="WP_377387858.1">
    <property type="nucleotide sequence ID" value="NZ_JBHSAN010000009.1"/>
</dbReference>
<feature type="domain" description="Alpha/beta hydrolase fold-3" evidence="4">
    <location>
        <begin position="82"/>
        <end position="282"/>
    </location>
</feature>
<comment type="similarity">
    <text evidence="1">Belongs to the 'GDXG' lipolytic enzyme family.</text>
</comment>
<dbReference type="PROSITE" id="PS01174">
    <property type="entry name" value="LIPASE_GDXG_SER"/>
    <property type="match status" value="1"/>
</dbReference>
<dbReference type="PANTHER" id="PTHR48081">
    <property type="entry name" value="AB HYDROLASE SUPERFAMILY PROTEIN C4A8.06C"/>
    <property type="match status" value="1"/>
</dbReference>
<dbReference type="PANTHER" id="PTHR48081:SF30">
    <property type="entry name" value="ACETYL-HYDROLASE LIPR-RELATED"/>
    <property type="match status" value="1"/>
</dbReference>
<dbReference type="InterPro" id="IPR029058">
    <property type="entry name" value="AB_hydrolase_fold"/>
</dbReference>
<evidence type="ECO:0000256" key="1">
    <source>
        <dbReference type="ARBA" id="ARBA00010515"/>
    </source>
</evidence>
<comment type="caution">
    <text evidence="5">The sequence shown here is derived from an EMBL/GenBank/DDBJ whole genome shotgun (WGS) entry which is preliminary data.</text>
</comment>
<evidence type="ECO:0000256" key="3">
    <source>
        <dbReference type="PROSITE-ProRule" id="PRU10038"/>
    </source>
</evidence>
<keyword evidence="2 5" id="KW-0378">Hydrolase</keyword>
<dbReference type="EMBL" id="JBHUOF010000018">
    <property type="protein sequence ID" value="MFD2800479.1"/>
    <property type="molecule type" value="Genomic_DNA"/>
</dbReference>
<dbReference type="Gene3D" id="3.40.50.1820">
    <property type="entry name" value="alpha/beta hydrolase"/>
    <property type="match status" value="1"/>
</dbReference>
<accession>A0ABW5WAJ3</accession>
<protein>
    <submittedName>
        <fullName evidence="5">Alpha/beta hydrolase</fullName>
    </submittedName>
</protein>
<dbReference type="SUPFAM" id="SSF53474">
    <property type="entry name" value="alpha/beta-Hydrolases"/>
    <property type="match status" value="1"/>
</dbReference>
<sequence>MTHHSTVDLFATSPEFDDLVARLRASPFAADTTPIDELRANFERFAAGFNAVPDGADIRPDTLGGVPVEWVSAPGSTAESIIIYLHGGGFAIGTIEGYRGMAARLSSLTGSTVVTVGYRLAPENPYPAALDDCVSVVRAVLDTGIDAARVAVAGDSAGGGLTLSVLVRLRDDGSAMPGAAVCLSPLADLAYAGDSVRERAHLDPIVTPAGSHSYAVRYLGSEDADFTDPGASPLFADLHGLPPVLIVVGTSEVLFDDAVRVARRIREAGGRVDLDVWPRMIHILPFFAAQIPESLKAMEEIGAYLRLHLAGGTGEGSR</sequence>